<evidence type="ECO:0000256" key="1">
    <source>
        <dbReference type="SAM" id="Phobius"/>
    </source>
</evidence>
<organism evidence="2 3">
    <name type="scientific">Methylacidimicrobium tartarophylax</name>
    <dbReference type="NCBI Taxonomy" id="1041768"/>
    <lineage>
        <taxon>Bacteria</taxon>
        <taxon>Pseudomonadati</taxon>
        <taxon>Verrucomicrobiota</taxon>
        <taxon>Methylacidimicrobium</taxon>
    </lineage>
</organism>
<evidence type="ECO:0000313" key="2">
    <source>
        <dbReference type="EMBL" id="VVM06321.1"/>
    </source>
</evidence>
<dbReference type="AlphaFoldDB" id="A0A5E6MDG3"/>
<proteinExistence type="predicted"/>
<keyword evidence="3" id="KW-1185">Reference proteome</keyword>
<evidence type="ECO:0000313" key="3">
    <source>
        <dbReference type="Proteomes" id="UP000334923"/>
    </source>
</evidence>
<keyword evidence="1" id="KW-0472">Membrane</keyword>
<sequence length="81" mass="8711">MNRWGNVRVLLIGLACSVPVESWACAVCGVPKSAATRGILPAVVLMLVLLGIVFGAFIRFFIRANRSKHQSGGLDRVRTSS</sequence>
<dbReference type="EMBL" id="CABFVA020000065">
    <property type="protein sequence ID" value="VVM06321.1"/>
    <property type="molecule type" value="Genomic_DNA"/>
</dbReference>
<keyword evidence="1" id="KW-0812">Transmembrane</keyword>
<gene>
    <name evidence="2" type="ORF">MAMT_01130</name>
</gene>
<name>A0A5E6MDG3_9BACT</name>
<feature type="transmembrane region" description="Helical" evidence="1">
    <location>
        <begin position="40"/>
        <end position="62"/>
    </location>
</feature>
<protein>
    <submittedName>
        <fullName evidence="2">Uncharacterized protein</fullName>
    </submittedName>
</protein>
<dbReference type="Proteomes" id="UP000334923">
    <property type="component" value="Unassembled WGS sequence"/>
</dbReference>
<keyword evidence="1" id="KW-1133">Transmembrane helix</keyword>
<reference evidence="2 3" key="1">
    <citation type="submission" date="2019-09" db="EMBL/GenBank/DDBJ databases">
        <authorList>
            <person name="Cremers G."/>
        </authorList>
    </citation>
    <scope>NUCLEOTIDE SEQUENCE [LARGE SCALE GENOMIC DNA]</scope>
    <source>
        <strain evidence="2">4A</strain>
    </source>
</reference>
<accession>A0A5E6MDG3</accession>